<dbReference type="InterPro" id="IPR050739">
    <property type="entry name" value="MFP"/>
</dbReference>
<evidence type="ECO:0000256" key="8">
    <source>
        <dbReference type="ARBA" id="ARBA00023136"/>
    </source>
</evidence>
<evidence type="ECO:0000256" key="10">
    <source>
        <dbReference type="SAM" id="Phobius"/>
    </source>
</evidence>
<feature type="domain" description="AprE-like beta-barrel" evidence="12">
    <location>
        <begin position="335"/>
        <end position="424"/>
    </location>
</feature>
<evidence type="ECO:0000259" key="11">
    <source>
        <dbReference type="Pfam" id="PF25994"/>
    </source>
</evidence>
<feature type="coiled-coil region" evidence="9">
    <location>
        <begin position="113"/>
        <end position="198"/>
    </location>
</feature>
<feature type="coiled-coil region" evidence="9">
    <location>
        <begin position="244"/>
        <end position="293"/>
    </location>
</feature>
<protein>
    <submittedName>
        <fullName evidence="13">HlyD family type I secretion periplasmic adaptor subunit</fullName>
    </submittedName>
</protein>
<evidence type="ECO:0000256" key="1">
    <source>
        <dbReference type="ARBA" id="ARBA00004377"/>
    </source>
</evidence>
<dbReference type="EMBL" id="DRNH01000209">
    <property type="protein sequence ID" value="HFB53854.1"/>
    <property type="molecule type" value="Genomic_DNA"/>
</dbReference>
<keyword evidence="6 10" id="KW-0812">Transmembrane</keyword>
<dbReference type="InterPro" id="IPR058781">
    <property type="entry name" value="HH_AprE-like"/>
</dbReference>
<keyword evidence="9" id="KW-0175">Coiled coil</keyword>
<dbReference type="Pfam" id="PF26002">
    <property type="entry name" value="Beta-barrel_AprE"/>
    <property type="match status" value="1"/>
</dbReference>
<sequence>MAKKEINKKKLSKRDYEFMHSLSAAVLEVAPTRLRVVLYFWVAAIVVFLIWANFAYIDEIARGNGEVIPSGENQMIQNLEGGIVEEILVQEGESVKKGQVLIKIDNQKSVSSYSSNEIKAEALQAQILRLKAESTGQDFVVPPDLKKRLAQFIENERSLYNTNKQQLNSKLNALREKLAQKKQELAEAYSQRDHLESSYSMISREVRMTKPMVAKGVRSKIDFLKLQREANEIASKYDAAKKSIPRLKSAIKEVKSNIKETKLNFQSEAKTKMNEAVAELKSLQVTSTALEDQVTRTVVKSPMKGIVQKLYVHTVGGVIKPGEDIMEIVPSDETLLVKVRIKPKDIAFIYLGQRAIVKFTAYDFSIYGGLEGKVVLISPDSIKDDEGNVFYEVRIKTDKNYIGRHGKKLKIIPGMTTSVDIITGQKTVLDYILKPILKTKQYTFTER</sequence>
<dbReference type="Gene3D" id="2.40.30.170">
    <property type="match status" value="1"/>
</dbReference>
<keyword evidence="5" id="KW-0997">Cell inner membrane</keyword>
<keyword evidence="4" id="KW-1003">Cell membrane</keyword>
<dbReference type="InterPro" id="IPR010129">
    <property type="entry name" value="T1SS_HlyD"/>
</dbReference>
<evidence type="ECO:0000313" key="13">
    <source>
        <dbReference type="EMBL" id="HFB53854.1"/>
    </source>
</evidence>
<comment type="similarity">
    <text evidence="2">Belongs to the membrane fusion protein (MFP) (TC 8.A.1) family.</text>
</comment>
<evidence type="ECO:0000259" key="12">
    <source>
        <dbReference type="Pfam" id="PF26002"/>
    </source>
</evidence>
<dbReference type="Pfam" id="PF25994">
    <property type="entry name" value="HH_AprE"/>
    <property type="match status" value="1"/>
</dbReference>
<proteinExistence type="inferred from homology"/>
<dbReference type="PROSITE" id="PS00543">
    <property type="entry name" value="HLYD_FAMILY"/>
    <property type="match status" value="1"/>
</dbReference>
<evidence type="ECO:0000256" key="7">
    <source>
        <dbReference type="ARBA" id="ARBA00022989"/>
    </source>
</evidence>
<evidence type="ECO:0000256" key="3">
    <source>
        <dbReference type="ARBA" id="ARBA00022448"/>
    </source>
</evidence>
<dbReference type="PANTHER" id="PTHR30386">
    <property type="entry name" value="MEMBRANE FUSION SUBUNIT OF EMRAB-TOLC MULTIDRUG EFFLUX PUMP"/>
    <property type="match status" value="1"/>
</dbReference>
<evidence type="ECO:0000256" key="2">
    <source>
        <dbReference type="ARBA" id="ARBA00009477"/>
    </source>
</evidence>
<dbReference type="Gene3D" id="2.40.50.100">
    <property type="match status" value="1"/>
</dbReference>
<reference evidence="13" key="1">
    <citation type="journal article" date="2020" name="mSystems">
        <title>Genome- and Community-Level Interaction Insights into Carbon Utilization and Element Cycling Functions of Hydrothermarchaeota in Hydrothermal Sediment.</title>
        <authorList>
            <person name="Zhou Z."/>
            <person name="Liu Y."/>
            <person name="Xu W."/>
            <person name="Pan J."/>
            <person name="Luo Z.H."/>
            <person name="Li M."/>
        </authorList>
    </citation>
    <scope>NUCLEOTIDE SEQUENCE [LARGE SCALE GENOMIC DNA]</scope>
    <source>
        <strain evidence="13">HyVt-507</strain>
    </source>
</reference>
<dbReference type="AlphaFoldDB" id="A0A7C3G981"/>
<keyword evidence="7 10" id="KW-1133">Transmembrane helix</keyword>
<dbReference type="InterPro" id="IPR058982">
    <property type="entry name" value="Beta-barrel_AprE"/>
</dbReference>
<name>A0A7C3G981_9BACT</name>
<comment type="subcellular location">
    <subcellularLocation>
        <location evidence="1">Cell inner membrane</location>
        <topology evidence="1">Single-pass membrane protein</topology>
    </subcellularLocation>
</comment>
<evidence type="ECO:0000256" key="4">
    <source>
        <dbReference type="ARBA" id="ARBA00022475"/>
    </source>
</evidence>
<evidence type="ECO:0000256" key="6">
    <source>
        <dbReference type="ARBA" id="ARBA00022692"/>
    </source>
</evidence>
<comment type="caution">
    <text evidence="13">The sequence shown here is derived from an EMBL/GenBank/DDBJ whole genome shotgun (WGS) entry which is preliminary data.</text>
</comment>
<keyword evidence="8 10" id="KW-0472">Membrane</keyword>
<accession>A0A7C3G981</accession>
<organism evidence="13">
    <name type="scientific">Sulfurimonas autotrophica</name>
    <dbReference type="NCBI Taxonomy" id="202747"/>
    <lineage>
        <taxon>Bacteria</taxon>
        <taxon>Pseudomonadati</taxon>
        <taxon>Campylobacterota</taxon>
        <taxon>Epsilonproteobacteria</taxon>
        <taxon>Campylobacterales</taxon>
        <taxon>Sulfurimonadaceae</taxon>
        <taxon>Sulfurimonas</taxon>
    </lineage>
</organism>
<dbReference type="PRINTS" id="PR01490">
    <property type="entry name" value="RTXTOXIND"/>
</dbReference>
<feature type="domain" description="AprE-like long alpha-helical hairpin" evidence="11">
    <location>
        <begin position="113"/>
        <end position="293"/>
    </location>
</feature>
<dbReference type="GO" id="GO:0009306">
    <property type="term" value="P:protein secretion"/>
    <property type="evidence" value="ECO:0007669"/>
    <property type="project" value="InterPro"/>
</dbReference>
<dbReference type="GO" id="GO:0005886">
    <property type="term" value="C:plasma membrane"/>
    <property type="evidence" value="ECO:0007669"/>
    <property type="project" value="UniProtKB-SubCell"/>
</dbReference>
<dbReference type="Proteomes" id="UP000886390">
    <property type="component" value="Unassembled WGS sequence"/>
</dbReference>
<keyword evidence="3" id="KW-0813">Transport</keyword>
<evidence type="ECO:0000256" key="5">
    <source>
        <dbReference type="ARBA" id="ARBA00022519"/>
    </source>
</evidence>
<evidence type="ECO:0000256" key="9">
    <source>
        <dbReference type="SAM" id="Coils"/>
    </source>
</evidence>
<gene>
    <name evidence="13" type="ORF">ENJ67_03900</name>
</gene>
<feature type="transmembrane region" description="Helical" evidence="10">
    <location>
        <begin position="36"/>
        <end position="57"/>
    </location>
</feature>
<dbReference type="NCBIfam" id="TIGR01843">
    <property type="entry name" value="type_I_hlyD"/>
    <property type="match status" value="1"/>
</dbReference>
<dbReference type="PANTHER" id="PTHR30386:SF26">
    <property type="entry name" value="TRANSPORT PROTEIN COMB"/>
    <property type="match status" value="1"/>
</dbReference>
<dbReference type="InterPro" id="IPR006144">
    <property type="entry name" value="Secretion_HlyD_CS"/>
</dbReference>